<dbReference type="HOGENOM" id="CLU_001771_0_3_10"/>
<keyword evidence="16" id="KW-1185">Reference proteome</keyword>
<name>I7A0G1_MELRP</name>
<protein>
    <submittedName>
        <fullName evidence="15">Cation transport ATPase</fullName>
    </submittedName>
</protein>
<evidence type="ECO:0000256" key="7">
    <source>
        <dbReference type="ARBA" id="ARBA00022723"/>
    </source>
</evidence>
<comment type="subcellular location">
    <subcellularLocation>
        <location evidence="1">Cell membrane</location>
        <topology evidence="1">Multi-pass membrane protein</topology>
    </subcellularLocation>
</comment>
<evidence type="ECO:0000313" key="16">
    <source>
        <dbReference type="Proteomes" id="UP000009011"/>
    </source>
</evidence>
<dbReference type="GO" id="GO:0043682">
    <property type="term" value="F:P-type divalent copper transporter activity"/>
    <property type="evidence" value="ECO:0007669"/>
    <property type="project" value="TreeGrafter"/>
</dbReference>
<evidence type="ECO:0000313" key="15">
    <source>
        <dbReference type="EMBL" id="AFN74748.1"/>
    </source>
</evidence>
<dbReference type="eggNOG" id="COG2217">
    <property type="taxonomic scope" value="Bacteria"/>
</dbReference>
<dbReference type="PROSITE" id="PS50846">
    <property type="entry name" value="HMA_2"/>
    <property type="match status" value="1"/>
</dbReference>
<dbReference type="AlphaFoldDB" id="I7A0G1"/>
<dbReference type="PROSITE" id="PS00154">
    <property type="entry name" value="ATPASE_E1_E2"/>
    <property type="match status" value="1"/>
</dbReference>
<comment type="similarity">
    <text evidence="2">Belongs to the cation transport ATPase (P-type) (TC 3.A.3) family. Type IB subfamily.</text>
</comment>
<dbReference type="CDD" id="cd00371">
    <property type="entry name" value="HMA"/>
    <property type="match status" value="1"/>
</dbReference>
<dbReference type="GO" id="GO:0005507">
    <property type="term" value="F:copper ion binding"/>
    <property type="evidence" value="ECO:0007669"/>
    <property type="project" value="TreeGrafter"/>
</dbReference>
<keyword evidence="12 13" id="KW-0472">Membrane</keyword>
<evidence type="ECO:0000256" key="3">
    <source>
        <dbReference type="ARBA" id="ARBA00022448"/>
    </source>
</evidence>
<dbReference type="STRING" id="1191523.MROS_1511"/>
<dbReference type="Pfam" id="PF00122">
    <property type="entry name" value="E1-E2_ATPase"/>
    <property type="match status" value="1"/>
</dbReference>
<feature type="transmembrane region" description="Helical" evidence="13">
    <location>
        <begin position="249"/>
        <end position="268"/>
    </location>
</feature>
<dbReference type="SUPFAM" id="SSF55008">
    <property type="entry name" value="HMA, heavy metal-associated domain"/>
    <property type="match status" value="1"/>
</dbReference>
<dbReference type="PANTHER" id="PTHR43520:SF5">
    <property type="entry name" value="CATION-TRANSPORTING P-TYPE ATPASE-RELATED"/>
    <property type="match status" value="1"/>
</dbReference>
<dbReference type="Gene3D" id="3.40.1110.10">
    <property type="entry name" value="Calcium-transporting ATPase, cytoplasmic domain N"/>
    <property type="match status" value="1"/>
</dbReference>
<dbReference type="EMBL" id="CP003557">
    <property type="protein sequence ID" value="AFN74748.1"/>
    <property type="molecule type" value="Genomic_DNA"/>
</dbReference>
<keyword evidence="6 13" id="KW-0812">Transmembrane</keyword>
<dbReference type="Gene3D" id="3.40.50.1000">
    <property type="entry name" value="HAD superfamily/HAD-like"/>
    <property type="match status" value="1"/>
</dbReference>
<dbReference type="SUPFAM" id="SSF56784">
    <property type="entry name" value="HAD-like"/>
    <property type="match status" value="1"/>
</dbReference>
<keyword evidence="3" id="KW-0813">Transport</keyword>
<organism evidence="15 16">
    <name type="scientific">Melioribacter roseus (strain DSM 23840 / JCM 17771 / VKM B-2668 / P3M-2)</name>
    <dbReference type="NCBI Taxonomy" id="1191523"/>
    <lineage>
        <taxon>Bacteria</taxon>
        <taxon>Pseudomonadati</taxon>
        <taxon>Ignavibacteriota</taxon>
        <taxon>Ignavibacteria</taxon>
        <taxon>Ignavibacteriales</taxon>
        <taxon>Melioribacteraceae</taxon>
        <taxon>Melioribacter</taxon>
    </lineage>
</organism>
<dbReference type="InterPro" id="IPR059000">
    <property type="entry name" value="ATPase_P-type_domA"/>
</dbReference>
<dbReference type="InterPro" id="IPR036163">
    <property type="entry name" value="HMA_dom_sf"/>
</dbReference>
<evidence type="ECO:0000256" key="4">
    <source>
        <dbReference type="ARBA" id="ARBA00022475"/>
    </source>
</evidence>
<evidence type="ECO:0000256" key="10">
    <source>
        <dbReference type="ARBA" id="ARBA00022989"/>
    </source>
</evidence>
<dbReference type="Pfam" id="PF00702">
    <property type="entry name" value="Hydrolase"/>
    <property type="match status" value="1"/>
</dbReference>
<dbReference type="OrthoDB" id="909834at2"/>
<dbReference type="InterPro" id="IPR018303">
    <property type="entry name" value="ATPase_P-typ_P_site"/>
</dbReference>
<dbReference type="PRINTS" id="PR00943">
    <property type="entry name" value="CUATPASE"/>
</dbReference>
<feature type="transmembrane region" description="Helical" evidence="13">
    <location>
        <begin position="431"/>
        <end position="448"/>
    </location>
</feature>
<dbReference type="Pfam" id="PF12156">
    <property type="entry name" value="ATPase-cat_bd"/>
    <property type="match status" value="1"/>
</dbReference>
<evidence type="ECO:0000256" key="12">
    <source>
        <dbReference type="ARBA" id="ARBA00023136"/>
    </source>
</evidence>
<dbReference type="RefSeq" id="WP_014856182.1">
    <property type="nucleotide sequence ID" value="NC_018178.1"/>
</dbReference>
<dbReference type="InterPro" id="IPR008250">
    <property type="entry name" value="ATPase_P-typ_transduc_dom_A_sf"/>
</dbReference>
<dbReference type="GO" id="GO:0005524">
    <property type="term" value="F:ATP binding"/>
    <property type="evidence" value="ECO:0007669"/>
    <property type="project" value="InterPro"/>
</dbReference>
<keyword evidence="5" id="KW-0597">Phosphoprotein</keyword>
<evidence type="ECO:0000256" key="5">
    <source>
        <dbReference type="ARBA" id="ARBA00022553"/>
    </source>
</evidence>
<evidence type="ECO:0000256" key="11">
    <source>
        <dbReference type="ARBA" id="ARBA00023065"/>
    </source>
</evidence>
<gene>
    <name evidence="15" type="ordered locus">MROS_1511</name>
</gene>
<dbReference type="eggNOG" id="COG2608">
    <property type="taxonomic scope" value="Bacteria"/>
</dbReference>
<keyword evidence="9" id="KW-1278">Translocase</keyword>
<dbReference type="KEGG" id="mro:MROS_1511"/>
<evidence type="ECO:0000256" key="2">
    <source>
        <dbReference type="ARBA" id="ARBA00006024"/>
    </source>
</evidence>
<dbReference type="PATRIC" id="fig|1191523.3.peg.1603"/>
<feature type="transmembrane region" description="Helical" evidence="13">
    <location>
        <begin position="748"/>
        <end position="769"/>
    </location>
</feature>
<dbReference type="InterPro" id="IPR023214">
    <property type="entry name" value="HAD_sf"/>
</dbReference>
<dbReference type="Gene3D" id="2.70.150.10">
    <property type="entry name" value="Calcium-transporting ATPase, cytoplasmic transduction domain A"/>
    <property type="match status" value="1"/>
</dbReference>
<dbReference type="Pfam" id="PF00403">
    <property type="entry name" value="HMA"/>
    <property type="match status" value="1"/>
</dbReference>
<keyword evidence="7" id="KW-0479">Metal-binding</keyword>
<dbReference type="GO" id="GO:0055070">
    <property type="term" value="P:copper ion homeostasis"/>
    <property type="evidence" value="ECO:0007669"/>
    <property type="project" value="TreeGrafter"/>
</dbReference>
<dbReference type="Proteomes" id="UP000009011">
    <property type="component" value="Chromosome"/>
</dbReference>
<dbReference type="InterPro" id="IPR001757">
    <property type="entry name" value="P_typ_ATPase"/>
</dbReference>
<reference evidence="15 16" key="1">
    <citation type="journal article" date="2013" name="PLoS ONE">
        <title>Genomic analysis of Melioribacter roseus, facultatively anaerobic organotrophic bacterium representing a novel deep lineage within Bacteriodetes/Chlorobi group.</title>
        <authorList>
            <person name="Kadnikov V.V."/>
            <person name="Mardanov A.V."/>
            <person name="Podosokorskaya O.A."/>
            <person name="Gavrilov S.N."/>
            <person name="Kublanov I.V."/>
            <person name="Beletsky A.V."/>
            <person name="Bonch-Osmolovskaya E.A."/>
            <person name="Ravin N.V."/>
        </authorList>
    </citation>
    <scope>NUCLEOTIDE SEQUENCE [LARGE SCALE GENOMIC DNA]</scope>
    <source>
        <strain evidence="16">JCM 17771 / P3M-2</strain>
    </source>
</reference>
<feature type="domain" description="HMA" evidence="14">
    <location>
        <begin position="96"/>
        <end position="162"/>
    </location>
</feature>
<evidence type="ECO:0000259" key="14">
    <source>
        <dbReference type="PROSITE" id="PS50846"/>
    </source>
</evidence>
<keyword evidence="8" id="KW-0460">Magnesium</keyword>
<dbReference type="InterPro" id="IPR023298">
    <property type="entry name" value="ATPase_P-typ_TM_dom_sf"/>
</dbReference>
<evidence type="ECO:0000256" key="1">
    <source>
        <dbReference type="ARBA" id="ARBA00004651"/>
    </source>
</evidence>
<sequence length="807" mass="90193">MNERKTEKEPVSEKIICFHCGDECVDDSIAVGDKYFCCNGCKTVYEILNSANLCDYYNIEPGAGIKKKTNSYRNYEFLDDPELKEKLIDFSDGKITTVSFHIPQIHCSSCIWALENLNKLDPGVLASRVNFPKKKLFVKYSEEKTSLRKIVELLDAINYEPLLTFEGKEEDKLKEINRKLYFKIGIAGFCFGNIMMLSFPEYLSLGVNSDPEIKTVFSYLNLLLALPVLFYSASDYFKSAFKGLKNKIVNIDVPIALGIIVLFLRSLYEITTSTGAGYLDSLAGLVFFLLIGKVFQNKIYHSLSFERNYKSYFPISVTIRKDSGETAIPLEKLKVGDRMIIRNGEIAPADSILIKGEAFIDYSFVTGESDPVKLKNGDVIYAGGRQQGGTIEAESIKEVSQSYLTRLWNDASFRKEEESLTESLVDFVSKYFTAIVISIAVATFFYWSPESYLIAFNAFTAVLIVACPCALALSIPFTFGNTLRIFGRNKFYLKSVSVVETLSKITAVVFDKTGTITDNKYPEVKFIPSGQIDRTELMPAIKSLVINSSHPLSRTIAGYLSEFKAQNISDFREYPGKGLQARFNGKLFKIGSPEFTGYDAFLTSDSSSNVTVTSDGKALGYFRIKTKYRNKLDEVISRLKSKYKLYLLTGDTEKEKANLEKYFGSGKVLFRQSPFDKLEFIKKLKERGEVVMMIGDGLNDAGALQKSDAGVSISDNINNFTPACDAILDADSFGSLHKFLEYSVVSRYIVYASFAISFVYNVVGLYFATSGKLEPVIAAILMPLSSITIVLFTTVATTIFAKIKGLL</sequence>
<feature type="transmembrane region" description="Helical" evidence="13">
    <location>
        <begin position="219"/>
        <end position="237"/>
    </location>
</feature>
<dbReference type="InterPro" id="IPR023299">
    <property type="entry name" value="ATPase_P-typ_cyto_dom_N"/>
</dbReference>
<feature type="transmembrane region" description="Helical" evidence="13">
    <location>
        <begin position="180"/>
        <end position="199"/>
    </location>
</feature>
<dbReference type="NCBIfam" id="TIGR01494">
    <property type="entry name" value="ATPase_P-type"/>
    <property type="match status" value="2"/>
</dbReference>
<evidence type="ECO:0000256" key="8">
    <source>
        <dbReference type="ARBA" id="ARBA00022842"/>
    </source>
</evidence>
<accession>I7A0G1</accession>
<evidence type="ECO:0000256" key="9">
    <source>
        <dbReference type="ARBA" id="ARBA00022967"/>
    </source>
</evidence>
<keyword evidence="11" id="KW-0406">Ion transport</keyword>
<dbReference type="GO" id="GO:0016887">
    <property type="term" value="F:ATP hydrolysis activity"/>
    <property type="evidence" value="ECO:0007669"/>
    <property type="project" value="InterPro"/>
</dbReference>
<dbReference type="InterPro" id="IPR021993">
    <property type="entry name" value="ATPase-cat-bd"/>
</dbReference>
<evidence type="ECO:0000256" key="6">
    <source>
        <dbReference type="ARBA" id="ARBA00022692"/>
    </source>
</evidence>
<feature type="transmembrane region" description="Helical" evidence="13">
    <location>
        <begin position="454"/>
        <end position="479"/>
    </location>
</feature>
<dbReference type="PANTHER" id="PTHR43520">
    <property type="entry name" value="ATP7, ISOFORM B"/>
    <property type="match status" value="1"/>
</dbReference>
<keyword evidence="10 13" id="KW-1133">Transmembrane helix</keyword>
<dbReference type="SUPFAM" id="SSF81665">
    <property type="entry name" value="Calcium ATPase, transmembrane domain M"/>
    <property type="match status" value="1"/>
</dbReference>
<evidence type="ECO:0000256" key="13">
    <source>
        <dbReference type="SAM" id="Phobius"/>
    </source>
</evidence>
<proteinExistence type="inferred from homology"/>
<feature type="transmembrane region" description="Helical" evidence="13">
    <location>
        <begin position="775"/>
        <end position="801"/>
    </location>
</feature>
<dbReference type="InterPro" id="IPR036412">
    <property type="entry name" value="HAD-like_sf"/>
</dbReference>
<dbReference type="GO" id="GO:0005886">
    <property type="term" value="C:plasma membrane"/>
    <property type="evidence" value="ECO:0007669"/>
    <property type="project" value="UniProtKB-SubCell"/>
</dbReference>
<keyword evidence="4" id="KW-1003">Cell membrane</keyword>
<dbReference type="Gene3D" id="3.30.70.100">
    <property type="match status" value="1"/>
</dbReference>
<dbReference type="PRINTS" id="PR00119">
    <property type="entry name" value="CATATPASE"/>
</dbReference>
<dbReference type="SUPFAM" id="SSF81653">
    <property type="entry name" value="Calcium ATPase, transduction domain A"/>
    <property type="match status" value="1"/>
</dbReference>
<feature type="transmembrane region" description="Helical" evidence="13">
    <location>
        <begin position="274"/>
        <end position="295"/>
    </location>
</feature>
<dbReference type="InterPro" id="IPR006121">
    <property type="entry name" value="HMA_dom"/>
</dbReference>